<accession>A0A095X3K4</accession>
<evidence type="ECO:0000256" key="8">
    <source>
        <dbReference type="ARBA" id="ARBA00022741"/>
    </source>
</evidence>
<keyword evidence="6 15" id="KW-0436">Ligase</keyword>
<comment type="subcellular location">
    <subcellularLocation>
        <location evidence="2 15">Cytoplasm</location>
    </subcellularLocation>
</comment>
<dbReference type="Pfam" id="PF19302">
    <property type="entry name" value="DUF5915"/>
    <property type="match status" value="1"/>
</dbReference>
<comment type="domain">
    <text evidence="15">IleRS has two distinct active sites: one for aminoacylation and one for editing. The misactivated valine is translocated from the active site to the editing site, which sterically excludes the correctly activated isoleucine. The single editing site contains two valyl binding pockets, one specific for each substrate (Val-AMP or Val-tRNA(Ile)).</text>
</comment>
<comment type="cofactor">
    <cofactor evidence="1 15">
        <name>Zn(2+)</name>
        <dbReference type="ChEBI" id="CHEBI:29105"/>
    </cofactor>
</comment>
<dbReference type="Gene3D" id="1.10.730.10">
    <property type="entry name" value="Isoleucyl-tRNA Synthetase, Domain 1"/>
    <property type="match status" value="1"/>
</dbReference>
<protein>
    <recommendedName>
        <fullName evidence="15">Isoleucine--tRNA ligase</fullName>
        <ecNumber evidence="15">6.1.1.5</ecNumber>
    </recommendedName>
    <alternativeName>
        <fullName evidence="15">Isoleucyl-tRNA synthetase</fullName>
        <shortName evidence="15">IleRS</shortName>
    </alternativeName>
</protein>
<keyword evidence="11 15" id="KW-0648">Protein biosynthesis</keyword>
<proteinExistence type="inferred from homology"/>
<evidence type="ECO:0000256" key="4">
    <source>
        <dbReference type="ARBA" id="ARBA00011245"/>
    </source>
</evidence>
<name>A0A095X3K4_9FIRM</name>
<comment type="function">
    <text evidence="13 15">Catalyzes the attachment of isoleucine to tRNA(Ile). As IleRS can inadvertently accommodate and process structurally similar amino acids such as valine, to avoid such errors it has two additional distinct tRNA(Ile)-dependent editing activities. One activity is designated as 'pretransfer' editing and involves the hydrolysis of activated Val-AMP. The other activity is designated 'posttransfer' editing and involves deacylation of mischarged Val-tRNA(Ile).</text>
</comment>
<dbReference type="GO" id="GO:0005737">
    <property type="term" value="C:cytoplasm"/>
    <property type="evidence" value="ECO:0007669"/>
    <property type="project" value="UniProtKB-SubCell"/>
</dbReference>
<dbReference type="InterPro" id="IPR014729">
    <property type="entry name" value="Rossmann-like_a/b/a_fold"/>
</dbReference>
<comment type="caution">
    <text evidence="18">The sequence shown here is derived from an EMBL/GenBank/DDBJ whole genome shotgun (WGS) entry which is preliminary data.</text>
</comment>
<keyword evidence="9 15" id="KW-0862">Zinc</keyword>
<dbReference type="NCBIfam" id="TIGR00392">
    <property type="entry name" value="ileS"/>
    <property type="match status" value="1"/>
</dbReference>
<dbReference type="PANTHER" id="PTHR42780">
    <property type="entry name" value="SOLEUCYL-TRNA SYNTHETASE"/>
    <property type="match status" value="1"/>
</dbReference>
<dbReference type="HAMAP" id="MF_02003">
    <property type="entry name" value="Ile_tRNA_synth_type2"/>
    <property type="match status" value="1"/>
</dbReference>
<evidence type="ECO:0000256" key="15">
    <source>
        <dbReference type="HAMAP-Rule" id="MF_02003"/>
    </source>
</evidence>
<dbReference type="SUPFAM" id="SSF47323">
    <property type="entry name" value="Anticodon-binding domain of a subclass of class I aminoacyl-tRNA synthetases"/>
    <property type="match status" value="2"/>
</dbReference>
<feature type="short sequence motif" description="'HIGH' region" evidence="15">
    <location>
        <begin position="51"/>
        <end position="61"/>
    </location>
</feature>
<dbReference type="GO" id="GO:0002161">
    <property type="term" value="F:aminoacyl-tRNA deacylase activity"/>
    <property type="evidence" value="ECO:0007669"/>
    <property type="project" value="InterPro"/>
</dbReference>
<comment type="subunit">
    <text evidence="4 15">Monomer.</text>
</comment>
<dbReference type="FunFam" id="3.40.50.620:FF:000063">
    <property type="entry name" value="Isoleucine--tRNA ligase"/>
    <property type="match status" value="1"/>
</dbReference>
<dbReference type="CDD" id="cd07961">
    <property type="entry name" value="Anticodon_Ia_Ile_ABEc"/>
    <property type="match status" value="1"/>
</dbReference>
<evidence type="ECO:0000256" key="5">
    <source>
        <dbReference type="ARBA" id="ARBA00022490"/>
    </source>
</evidence>
<evidence type="ECO:0000256" key="3">
    <source>
        <dbReference type="ARBA" id="ARBA00007078"/>
    </source>
</evidence>
<dbReference type="InterPro" id="IPR013155">
    <property type="entry name" value="M/V/L/I-tRNA-synth_anticd-bd"/>
</dbReference>
<sequence length="1039" mass="121000">MCDLKFEEVNSKDVKSREAKLKDYWNEIDLLGETFKTRENADEYVIYDGPPTANGKPGIHHVIARTLKDMTSRYKNMKGYKVLKKAGWDTHGLPVEIEVEKQLGFHDKNDIEQYGIEKFNHLCKESVWKYSDMWRDMSDRMAFLYDMDHPYVTMDNNYIETEWWLLDQAFKKGYIYEGAKVMPYCPRCGTGLASHEVAQGYEFEKTLTLTVRFKKKGASNEYFLAWTTTPWTLPSNLALAVNPDLDYVKVFDKEDDCYYYMAKSLMAKLMDKRDYEVVEEMKGTDLELLEYEQLMPYVKTQPGKAFKVILADYVSAEDGTGIVHIAPAFGEDDYQACRKYDLDFIQPVDLEGRFTETPWKGEFVFDTNEKIWRHLQEEGKVFAKETMEHNYPHCWRCHTPLIYYARPSWYIEMSKFSGKMVENNQTVNWFPQTIGDKRFGNWLENVKDWAISRSRYWGTPLNIWRCECGHTDTVASRAELKERAIEDISEDIELHRPYVDNVHIKCDKCGGTMTRVPDVLDVWFDSGAMPFAQLHYPFENKELFEKGYYPADFICEGIDQTRGWFYSLMAISTITMGRAPYKNVLVNDLVVDKNGQKMSKSRGNTLDPFALFDKYGADAVRFYSLYVSPAWMQTKFDEKGLVEVKNNFFRTFENVYNFFSLYAGTDGLTLADIKSFEGVKVDGIDRWLYSRLNSLIKSYYEEMENFEYNKVVHEISDFVVEDLSNWYIRRNRKRFWSQELTDSKKSVYKTTYEVLLALSKLIAPITPFLAEEIYQKLTGGKTVHTEILPQVDESLIDTKLEADMDLVRKIVNLGRASREKESIKVRQPLSKIIVDGSYKERLENLLGLIKEELNVKEVDFEDDLSAFMDYFLKPDFRVVGRIFQSKVNDFAKYLANTDAKSFIDQVNEGPVKVEIGGEEFEVSKDYLDIRITAKEGFDVEIDGNVFVILDTEITEDLKDEGYAREFISKIQNLRKDSGFEVTDRINISYDADADLAKSLDKFAEDIKKETLADKLEQTNLDVNPIELNDKEIKISLERL</sequence>
<evidence type="ECO:0000256" key="7">
    <source>
        <dbReference type="ARBA" id="ARBA00022723"/>
    </source>
</evidence>
<evidence type="ECO:0000256" key="6">
    <source>
        <dbReference type="ARBA" id="ARBA00022598"/>
    </source>
</evidence>
<feature type="short sequence motif" description="'KMSKS' region" evidence="15">
    <location>
        <begin position="597"/>
        <end position="601"/>
    </location>
</feature>
<evidence type="ECO:0000256" key="1">
    <source>
        <dbReference type="ARBA" id="ARBA00001947"/>
    </source>
</evidence>
<dbReference type="FunFam" id="3.40.50.620:FF:000075">
    <property type="entry name" value="Isoleucine--tRNA ligase"/>
    <property type="match status" value="1"/>
</dbReference>
<gene>
    <name evidence="15" type="primary">ileS</name>
    <name evidence="18" type="ORF">HMPREF1630_04405</name>
</gene>
<dbReference type="InterPro" id="IPR002300">
    <property type="entry name" value="aa-tRNA-synth_Ia"/>
</dbReference>
<dbReference type="GO" id="GO:0008270">
    <property type="term" value="F:zinc ion binding"/>
    <property type="evidence" value="ECO:0007669"/>
    <property type="project" value="UniProtKB-UniRule"/>
</dbReference>
<dbReference type="OrthoDB" id="9810365at2"/>
<evidence type="ECO:0000313" key="19">
    <source>
        <dbReference type="Proteomes" id="UP000029579"/>
    </source>
</evidence>
<reference evidence="18 19" key="1">
    <citation type="submission" date="2014-07" db="EMBL/GenBank/DDBJ databases">
        <authorList>
            <person name="McCorrison J."/>
            <person name="Sanka R."/>
            <person name="Torralba M."/>
            <person name="Gillis M."/>
            <person name="Haft D.H."/>
            <person name="Methe B."/>
            <person name="Sutton G."/>
            <person name="Nelson K.E."/>
        </authorList>
    </citation>
    <scope>NUCLEOTIDE SEQUENCE [LARGE SCALE GENOMIC DNA]</scope>
    <source>
        <strain evidence="18 19">S7-1-13</strain>
    </source>
</reference>
<dbReference type="GO" id="GO:0004822">
    <property type="term" value="F:isoleucine-tRNA ligase activity"/>
    <property type="evidence" value="ECO:0007669"/>
    <property type="project" value="UniProtKB-UniRule"/>
</dbReference>
<feature type="domain" description="Methionyl/Valyl/Leucyl/Isoleucyl-tRNA synthetase anticodon-binding" evidence="17">
    <location>
        <begin position="685"/>
        <end position="832"/>
    </location>
</feature>
<dbReference type="Pfam" id="PF08264">
    <property type="entry name" value="Anticodon_1"/>
    <property type="match status" value="1"/>
</dbReference>
<dbReference type="eggNOG" id="COG0060">
    <property type="taxonomic scope" value="Bacteria"/>
</dbReference>
<comment type="catalytic activity">
    <reaction evidence="14 15">
        <text>tRNA(Ile) + L-isoleucine + ATP = L-isoleucyl-tRNA(Ile) + AMP + diphosphate</text>
        <dbReference type="Rhea" id="RHEA:11060"/>
        <dbReference type="Rhea" id="RHEA-COMP:9666"/>
        <dbReference type="Rhea" id="RHEA-COMP:9695"/>
        <dbReference type="ChEBI" id="CHEBI:30616"/>
        <dbReference type="ChEBI" id="CHEBI:33019"/>
        <dbReference type="ChEBI" id="CHEBI:58045"/>
        <dbReference type="ChEBI" id="CHEBI:78442"/>
        <dbReference type="ChEBI" id="CHEBI:78528"/>
        <dbReference type="ChEBI" id="CHEBI:456215"/>
        <dbReference type="EC" id="6.1.1.5"/>
    </reaction>
</comment>
<evidence type="ECO:0000256" key="14">
    <source>
        <dbReference type="ARBA" id="ARBA00048359"/>
    </source>
</evidence>
<dbReference type="PANTHER" id="PTHR42780:SF1">
    <property type="entry name" value="ISOLEUCINE--TRNA LIGASE, CYTOPLASMIC"/>
    <property type="match status" value="1"/>
</dbReference>
<evidence type="ECO:0000259" key="17">
    <source>
        <dbReference type="Pfam" id="PF08264"/>
    </source>
</evidence>
<dbReference type="AlphaFoldDB" id="A0A095X3K4"/>
<dbReference type="InterPro" id="IPR033709">
    <property type="entry name" value="Anticodon_Ile_ABEc"/>
</dbReference>
<evidence type="ECO:0000256" key="12">
    <source>
        <dbReference type="ARBA" id="ARBA00023146"/>
    </source>
</evidence>
<dbReference type="SUPFAM" id="SSF50677">
    <property type="entry name" value="ValRS/IleRS/LeuRS editing domain"/>
    <property type="match status" value="1"/>
</dbReference>
<dbReference type="Proteomes" id="UP000029579">
    <property type="component" value="Unassembled WGS sequence"/>
</dbReference>
<organism evidence="18 19">
    <name type="scientific">Anaerococcus lactolyticus S7-1-13</name>
    <dbReference type="NCBI Taxonomy" id="1284686"/>
    <lineage>
        <taxon>Bacteria</taxon>
        <taxon>Bacillati</taxon>
        <taxon>Bacillota</taxon>
        <taxon>Tissierellia</taxon>
        <taxon>Tissierellales</taxon>
        <taxon>Peptoniphilaceae</taxon>
        <taxon>Anaerococcus</taxon>
    </lineage>
</organism>
<evidence type="ECO:0000259" key="16">
    <source>
        <dbReference type="Pfam" id="PF00133"/>
    </source>
</evidence>
<feature type="binding site" evidence="15">
    <location>
        <position position="600"/>
    </location>
    <ligand>
        <name>ATP</name>
        <dbReference type="ChEBI" id="CHEBI:30616"/>
    </ligand>
</feature>
<keyword evidence="12 15" id="KW-0030">Aminoacyl-tRNA synthetase</keyword>
<dbReference type="GO" id="GO:0006428">
    <property type="term" value="P:isoleucyl-tRNA aminoacylation"/>
    <property type="evidence" value="ECO:0007669"/>
    <property type="project" value="UniProtKB-UniRule"/>
</dbReference>
<keyword evidence="7 15" id="KW-0479">Metal-binding</keyword>
<dbReference type="EMBL" id="JRMW01000031">
    <property type="protein sequence ID" value="KGF04418.1"/>
    <property type="molecule type" value="Genomic_DNA"/>
</dbReference>
<dbReference type="Gene3D" id="3.40.50.620">
    <property type="entry name" value="HUPs"/>
    <property type="match status" value="2"/>
</dbReference>
<evidence type="ECO:0000313" key="18">
    <source>
        <dbReference type="EMBL" id="KGF04418.1"/>
    </source>
</evidence>
<dbReference type="Pfam" id="PF00133">
    <property type="entry name" value="tRNA-synt_1"/>
    <property type="match status" value="1"/>
</dbReference>
<keyword evidence="10 15" id="KW-0067">ATP-binding</keyword>
<evidence type="ECO:0000256" key="2">
    <source>
        <dbReference type="ARBA" id="ARBA00004496"/>
    </source>
</evidence>
<comment type="similarity">
    <text evidence="3 15">Belongs to the class-I aminoacyl-tRNA synthetase family. IleS type 2 subfamily.</text>
</comment>
<evidence type="ECO:0000256" key="13">
    <source>
        <dbReference type="ARBA" id="ARBA00025217"/>
    </source>
</evidence>
<dbReference type="PRINTS" id="PR00984">
    <property type="entry name" value="TRNASYNTHILE"/>
</dbReference>
<dbReference type="InterPro" id="IPR002301">
    <property type="entry name" value="Ile-tRNA-ligase"/>
</dbReference>
<evidence type="ECO:0000256" key="11">
    <source>
        <dbReference type="ARBA" id="ARBA00022917"/>
    </source>
</evidence>
<feature type="domain" description="Aminoacyl-tRNA synthetase class Ia" evidence="16">
    <location>
        <begin position="22"/>
        <end position="629"/>
    </location>
</feature>
<keyword evidence="8 15" id="KW-0547">Nucleotide-binding</keyword>
<dbReference type="GO" id="GO:0005524">
    <property type="term" value="F:ATP binding"/>
    <property type="evidence" value="ECO:0007669"/>
    <property type="project" value="UniProtKB-UniRule"/>
</dbReference>
<keyword evidence="5 15" id="KW-0963">Cytoplasm</keyword>
<dbReference type="InterPro" id="IPR009080">
    <property type="entry name" value="tRNAsynth_Ia_anticodon-bd"/>
</dbReference>
<dbReference type="RefSeq" id="WP_037327389.1">
    <property type="nucleotide sequence ID" value="NZ_JRMW01000031.1"/>
</dbReference>
<dbReference type="SUPFAM" id="SSF52374">
    <property type="entry name" value="Nucleotidylyl transferase"/>
    <property type="match status" value="1"/>
</dbReference>
<dbReference type="InterPro" id="IPR009008">
    <property type="entry name" value="Val/Leu/Ile-tRNA-synth_edit"/>
</dbReference>
<evidence type="ECO:0000256" key="9">
    <source>
        <dbReference type="ARBA" id="ARBA00022833"/>
    </source>
</evidence>
<dbReference type="CDD" id="cd00818">
    <property type="entry name" value="IleRS_core"/>
    <property type="match status" value="1"/>
</dbReference>
<dbReference type="InterPro" id="IPR023586">
    <property type="entry name" value="Ile-tRNA-ligase_type2"/>
</dbReference>
<dbReference type="EC" id="6.1.1.5" evidence="15"/>
<evidence type="ECO:0000256" key="10">
    <source>
        <dbReference type="ARBA" id="ARBA00022840"/>
    </source>
</evidence>
<dbReference type="GO" id="GO:0000049">
    <property type="term" value="F:tRNA binding"/>
    <property type="evidence" value="ECO:0007669"/>
    <property type="project" value="InterPro"/>
</dbReference>